<feature type="domain" description="RagB/SusD" evidence="7">
    <location>
        <begin position="395"/>
        <end position="546"/>
    </location>
</feature>
<dbReference type="Pfam" id="PF14322">
    <property type="entry name" value="SusD-like_3"/>
    <property type="match status" value="1"/>
</dbReference>
<evidence type="ECO:0000259" key="7">
    <source>
        <dbReference type="Pfam" id="PF07980"/>
    </source>
</evidence>
<feature type="signal peptide" evidence="6">
    <location>
        <begin position="1"/>
        <end position="25"/>
    </location>
</feature>
<evidence type="ECO:0000259" key="8">
    <source>
        <dbReference type="Pfam" id="PF14322"/>
    </source>
</evidence>
<keyword evidence="4" id="KW-0472">Membrane</keyword>
<keyword evidence="10" id="KW-1185">Reference proteome</keyword>
<evidence type="ECO:0000313" key="10">
    <source>
        <dbReference type="Proteomes" id="UP000199577"/>
    </source>
</evidence>
<evidence type="ECO:0000256" key="5">
    <source>
        <dbReference type="ARBA" id="ARBA00023237"/>
    </source>
</evidence>
<evidence type="ECO:0000313" key="9">
    <source>
        <dbReference type="EMBL" id="SFC52538.1"/>
    </source>
</evidence>
<evidence type="ECO:0000256" key="3">
    <source>
        <dbReference type="ARBA" id="ARBA00022729"/>
    </source>
</evidence>
<evidence type="ECO:0000256" key="4">
    <source>
        <dbReference type="ARBA" id="ARBA00023136"/>
    </source>
</evidence>
<accession>A0A1I1K1A4</accession>
<reference evidence="9 10" key="1">
    <citation type="submission" date="2016-10" db="EMBL/GenBank/DDBJ databases">
        <authorList>
            <person name="de Groot N.N."/>
        </authorList>
    </citation>
    <scope>NUCLEOTIDE SEQUENCE [LARGE SCALE GENOMIC DNA]</scope>
    <source>
        <strain evidence="9 10">DSM 22900</strain>
    </source>
</reference>
<evidence type="ECO:0000256" key="1">
    <source>
        <dbReference type="ARBA" id="ARBA00004442"/>
    </source>
</evidence>
<dbReference type="PROSITE" id="PS51257">
    <property type="entry name" value="PROKAR_LIPOPROTEIN"/>
    <property type="match status" value="1"/>
</dbReference>
<dbReference type="AlphaFoldDB" id="A0A1I1K1A4"/>
<dbReference type="GO" id="GO:0009279">
    <property type="term" value="C:cell outer membrane"/>
    <property type="evidence" value="ECO:0007669"/>
    <property type="project" value="UniProtKB-SubCell"/>
</dbReference>
<protein>
    <submittedName>
        <fullName evidence="9">Starch-binding associating with outer membrane</fullName>
    </submittedName>
</protein>
<dbReference type="Gene3D" id="1.25.40.390">
    <property type="match status" value="1"/>
</dbReference>
<dbReference type="OrthoDB" id="5694214at2"/>
<name>A0A1I1K1A4_9SPHI</name>
<comment type="subcellular location">
    <subcellularLocation>
        <location evidence="1">Cell outer membrane</location>
    </subcellularLocation>
</comment>
<evidence type="ECO:0000256" key="6">
    <source>
        <dbReference type="SAM" id="SignalP"/>
    </source>
</evidence>
<gene>
    <name evidence="9" type="ORF">SAMN05421747_11381</name>
</gene>
<dbReference type="InterPro" id="IPR011990">
    <property type="entry name" value="TPR-like_helical_dom_sf"/>
</dbReference>
<feature type="domain" description="SusD-like N-terminal" evidence="8">
    <location>
        <begin position="27"/>
        <end position="227"/>
    </location>
</feature>
<evidence type="ECO:0000256" key="2">
    <source>
        <dbReference type="ARBA" id="ARBA00006275"/>
    </source>
</evidence>
<dbReference type="InterPro" id="IPR012944">
    <property type="entry name" value="SusD_RagB_dom"/>
</dbReference>
<keyword evidence="3 6" id="KW-0732">Signal</keyword>
<sequence>MKVLKKILNTYSAVALLVASQSCSADFLNEIPMSDYSTVGILTSETGFEAHMTALHQAARDEMAARDGARYFYIMSAGTDIADFGNSATHSTDYNNLLTPFVGQVEWVWEWAYRDMFPRANTIIAYADNPELADIWSSEQRKNAMIAEAKFFRAYTHNLLANLYGDVPIVDTIYTSPKTDFVRNRREDVLQFAREDLEFASEWLPTTVEKQGRIVKAAADHLLTEVYISLGEYELAVESANKVINSGLYQLTRQRFGTKLSEPGDPFSDMFRDGNQNRSSGNMESIYVWQFEDMTLGGQGGSNGNNRLRNWGPWYERLTDPDGRSGMVVVDSLGRGTGQVRPTPYFLYQVWEGDWDNDMRNSVHNMRRELRYTNPASAYFGQVVERKTSEIDTMQNIYPYPRKIEGDVGTLTHTGTSWSGRTYQDFIVYRLAETYLLRAEAYFRMGELDLAADDINEVRDRANATLIGASDVTEDFILDERARELITEEPRRRTLVRMGRLVDRVRKYNIRAITRNSIQDHHQWWPIPQSAIDANIGARLEQTLGYQVVR</sequence>
<dbReference type="Pfam" id="PF07980">
    <property type="entry name" value="SusD_RagB"/>
    <property type="match status" value="1"/>
</dbReference>
<dbReference type="InterPro" id="IPR033985">
    <property type="entry name" value="SusD-like_N"/>
</dbReference>
<dbReference type="EMBL" id="FOLL01000013">
    <property type="protein sequence ID" value="SFC52538.1"/>
    <property type="molecule type" value="Genomic_DNA"/>
</dbReference>
<feature type="chain" id="PRO_5011537768" evidence="6">
    <location>
        <begin position="26"/>
        <end position="550"/>
    </location>
</feature>
<dbReference type="Proteomes" id="UP000199577">
    <property type="component" value="Unassembled WGS sequence"/>
</dbReference>
<proteinExistence type="inferred from homology"/>
<keyword evidence="5" id="KW-0998">Cell outer membrane</keyword>
<organism evidence="9 10">
    <name type="scientific">Parapedobacter composti</name>
    <dbReference type="NCBI Taxonomy" id="623281"/>
    <lineage>
        <taxon>Bacteria</taxon>
        <taxon>Pseudomonadati</taxon>
        <taxon>Bacteroidota</taxon>
        <taxon>Sphingobacteriia</taxon>
        <taxon>Sphingobacteriales</taxon>
        <taxon>Sphingobacteriaceae</taxon>
        <taxon>Parapedobacter</taxon>
    </lineage>
</organism>
<dbReference type="SUPFAM" id="SSF48452">
    <property type="entry name" value="TPR-like"/>
    <property type="match status" value="1"/>
</dbReference>
<dbReference type="RefSeq" id="WP_090974179.1">
    <property type="nucleotide sequence ID" value="NZ_FOLL01000013.1"/>
</dbReference>
<comment type="similarity">
    <text evidence="2">Belongs to the SusD family.</text>
</comment>
<dbReference type="STRING" id="623281.SAMN05421747_11381"/>